<accession>A0A6A4HQP3</accession>
<dbReference type="Proteomes" id="UP000799118">
    <property type="component" value="Unassembled WGS sequence"/>
</dbReference>
<reference evidence="1" key="1">
    <citation type="journal article" date="2019" name="Environ. Microbiol.">
        <title>Fungal ecological strategies reflected in gene transcription - a case study of two litter decomposers.</title>
        <authorList>
            <person name="Barbi F."/>
            <person name="Kohler A."/>
            <person name="Barry K."/>
            <person name="Baskaran P."/>
            <person name="Daum C."/>
            <person name="Fauchery L."/>
            <person name="Ihrmark K."/>
            <person name="Kuo A."/>
            <person name="LaButti K."/>
            <person name="Lipzen A."/>
            <person name="Morin E."/>
            <person name="Grigoriev I.V."/>
            <person name="Henrissat B."/>
            <person name="Lindahl B."/>
            <person name="Martin F."/>
        </authorList>
    </citation>
    <scope>NUCLEOTIDE SEQUENCE</scope>
    <source>
        <strain evidence="1">JB14</strain>
    </source>
</reference>
<protein>
    <submittedName>
        <fullName evidence="1">Uncharacterized protein</fullName>
    </submittedName>
</protein>
<evidence type="ECO:0000313" key="2">
    <source>
        <dbReference type="Proteomes" id="UP000799118"/>
    </source>
</evidence>
<organism evidence="1 2">
    <name type="scientific">Gymnopus androsaceus JB14</name>
    <dbReference type="NCBI Taxonomy" id="1447944"/>
    <lineage>
        <taxon>Eukaryota</taxon>
        <taxon>Fungi</taxon>
        <taxon>Dikarya</taxon>
        <taxon>Basidiomycota</taxon>
        <taxon>Agaricomycotina</taxon>
        <taxon>Agaricomycetes</taxon>
        <taxon>Agaricomycetidae</taxon>
        <taxon>Agaricales</taxon>
        <taxon>Marasmiineae</taxon>
        <taxon>Omphalotaceae</taxon>
        <taxon>Gymnopus</taxon>
    </lineage>
</organism>
<gene>
    <name evidence="1" type="ORF">BT96DRAFT_857764</name>
</gene>
<dbReference type="Gene3D" id="1.20.1280.50">
    <property type="match status" value="1"/>
</dbReference>
<dbReference type="EMBL" id="ML769461">
    <property type="protein sequence ID" value="KAE9400070.1"/>
    <property type="molecule type" value="Genomic_DNA"/>
</dbReference>
<dbReference type="SUPFAM" id="SSF52047">
    <property type="entry name" value="RNI-like"/>
    <property type="match status" value="1"/>
</dbReference>
<dbReference type="Gene3D" id="3.80.10.10">
    <property type="entry name" value="Ribonuclease Inhibitor"/>
    <property type="match status" value="1"/>
</dbReference>
<name>A0A6A4HQP3_9AGAR</name>
<dbReference type="OrthoDB" id="3022400at2759"/>
<proteinExistence type="predicted"/>
<evidence type="ECO:0000313" key="1">
    <source>
        <dbReference type="EMBL" id="KAE9400070.1"/>
    </source>
</evidence>
<dbReference type="AlphaFoldDB" id="A0A6A4HQP3"/>
<keyword evidence="2" id="KW-1185">Reference proteome</keyword>
<dbReference type="InterPro" id="IPR032675">
    <property type="entry name" value="LRR_dom_sf"/>
</dbReference>
<sequence>MSETTLCSRCQKSTFKQRVDFNSTDIHMKNLSEADPFALDTQSVNEMILLCDMDLEDYQAEVIHLQSRIRFIQEQQTRLRVCQARLRSLTSPGRRLPNEILASIFDYACEWNVLQESPSSGTQAPCSSIITYLPALSLSSICTRWRSVAKSSPSLWSRLKLEITSERKPKAFIATVDLFLARSGQYPLSITLEISRRLQEQSPLVLELLMRHCHRWRTFQYISGWRISNFLEYEPTRHFAILKSLDIETRFGNVLPLELNIFRNAPQLREVIVYGLDGPQLSQIHLPFSQVTNIRINACGEVDDVLHRCPNIASLQLRDDKSSGMAMLSLPHRTLNAVEVVTVVEDTHRVLAETLTSFTFPTLHELRVLGNPNRYEDQWPRLFAAFLSRSSCTITTLVISTVMTSDTGLVSVLQLLPTLVTFEISDHTIPRFCSPITSNFISSLNISAQSTLVHFTPLIPKLHYLVLDFGGTDFDDVAFIDMISSRSRFPRAPFAETEEGADFLCSVVMRFRAREVDQTVYKPLQILDRMGLRVVVRDMNSTII</sequence>